<dbReference type="RefSeq" id="YP_009303280.1">
    <property type="nucleotide sequence ID" value="NC_031253.1"/>
</dbReference>
<gene>
    <name evidence="2" type="primary">133</name>
    <name evidence="2" type="ORF">SEA_BIPPER_133</name>
</gene>
<dbReference type="EMBL" id="KU728633">
    <property type="protein sequence ID" value="AMQ67068.1"/>
    <property type="molecule type" value="Genomic_DNA"/>
</dbReference>
<keyword evidence="3" id="KW-1185">Reference proteome</keyword>
<proteinExistence type="predicted"/>
<feature type="compositionally biased region" description="Basic and acidic residues" evidence="1">
    <location>
        <begin position="243"/>
        <end position="259"/>
    </location>
</feature>
<organism evidence="2 3">
    <name type="scientific">Mycobacterium phage Bipper</name>
    <dbReference type="NCBI Taxonomy" id="1805457"/>
    <lineage>
        <taxon>Viruses</taxon>
        <taxon>Duplodnaviria</taxon>
        <taxon>Heunggongvirae</taxon>
        <taxon>Uroviricota</taxon>
        <taxon>Caudoviricetes</taxon>
        <taxon>Bippervirus</taxon>
        <taxon>Bippervirus bipper</taxon>
    </lineage>
</organism>
<sequence>MNTDPTTPGAAADPAGDAADAEQPHCVECPHRRHFGSCPTTGCDCGPLDGPGVIASLEANPLGTTVLHGPHTSVAEERGEELVPARYSFNTDEAQLAVAAITFTGSVADGLIRHPVHANVEHVLTSHQFAYHDVPGHPGWKEARPVANDKTHQIDIRVDGKIVYSQHLAEYHLSANRESVELTGSIKPLEAVEVTDNPLLPPTGTPVTLPEGFVPITDESTAPDAHLNEEPESQPIIETVHTGARDVAAEEEQRKADRAARRKAQADKAPGYGEAATSAAQGDENAEVG</sequence>
<feature type="region of interest" description="Disordered" evidence="1">
    <location>
        <begin position="1"/>
        <end position="21"/>
    </location>
</feature>
<feature type="region of interest" description="Disordered" evidence="1">
    <location>
        <begin position="216"/>
        <end position="289"/>
    </location>
</feature>
<evidence type="ECO:0000256" key="1">
    <source>
        <dbReference type="SAM" id="MobiDB-lite"/>
    </source>
</evidence>
<feature type="compositionally biased region" description="Low complexity" evidence="1">
    <location>
        <begin position="1"/>
        <end position="18"/>
    </location>
</feature>
<dbReference type="GeneID" id="29125854"/>
<accession>A0A142F2R1</accession>
<evidence type="ECO:0000313" key="2">
    <source>
        <dbReference type="EMBL" id="AMQ67068.1"/>
    </source>
</evidence>
<dbReference type="Proteomes" id="UP000201826">
    <property type="component" value="Segment"/>
</dbReference>
<evidence type="ECO:0000313" key="3">
    <source>
        <dbReference type="Proteomes" id="UP000201826"/>
    </source>
</evidence>
<protein>
    <submittedName>
        <fullName evidence="2">Uncharacterized protein</fullName>
    </submittedName>
</protein>
<dbReference type="KEGG" id="vg:29125854"/>
<reference evidence="3" key="1">
    <citation type="submission" date="2016-02" db="EMBL/GenBank/DDBJ databases">
        <authorList>
            <person name="Isern S."/>
            <person name="Barcellona C.M."/>
            <person name="Dozier K.D."/>
            <person name="Faust J.M."/>
            <person name="Fedrick A.J."/>
            <person name="Gagliardi L.E."/>
            <person name="Gatt S.M."/>
            <person name="Gleason P.S."/>
            <person name="Gomez E.A."/>
            <person name="Hoffman A.M."/>
            <person name="Jenkins M."/>
            <person name="Jones M.J."/>
            <person name="Lang J.F."/>
            <person name="Lequay S.M."/>
            <person name="Mars P.J."/>
            <person name="Mtchedlidze N."/>
            <person name="Osking Z.B."/>
            <person name="Paul L.M."/>
            <person name="Pica A.N."/>
            <person name="Robison M.D."/>
            <person name="Rodriguez D."/>
            <person name="Rosales K.A."/>
            <person name="Saravis L.E."/>
            <person name="Sisson B.M."/>
            <person name="Tan A.L."/>
            <person name="Voltaire R."/>
            <person name="Michael S.F."/>
            <person name="Warner M.H."/>
            <person name="Bradley K.W."/>
            <person name="Asai D.J."/>
            <person name="Bowman C.A."/>
            <person name="Russell D.A."/>
            <person name="Pope W.H."/>
            <person name="Jacobs-Sera D."/>
            <person name="Hendrix R.W."/>
            <person name="Hatfull G.F."/>
        </authorList>
    </citation>
    <scope>NUCLEOTIDE SEQUENCE [LARGE SCALE GENOMIC DNA]</scope>
</reference>
<name>A0A142F2R1_9CAUD</name>